<feature type="region of interest" description="Disordered" evidence="1">
    <location>
        <begin position="1"/>
        <end position="28"/>
    </location>
</feature>
<feature type="compositionally biased region" description="Basic and acidic residues" evidence="1">
    <location>
        <begin position="7"/>
        <end position="19"/>
    </location>
</feature>
<protein>
    <submittedName>
        <fullName evidence="2">Uncharacterized protein</fullName>
    </submittedName>
</protein>
<comment type="caution">
    <text evidence="2">The sequence shown here is derived from an EMBL/GenBank/DDBJ whole genome shotgun (WGS) entry which is preliminary data.</text>
</comment>
<accession>A0AAN9F4U2</accession>
<dbReference type="Proteomes" id="UP001372338">
    <property type="component" value="Unassembled WGS sequence"/>
</dbReference>
<proteinExistence type="predicted"/>
<dbReference type="AlphaFoldDB" id="A0AAN9F4U2"/>
<evidence type="ECO:0000313" key="2">
    <source>
        <dbReference type="EMBL" id="KAK7268774.1"/>
    </source>
</evidence>
<sequence>MVNFEDISDKEKEQEKVPEEEQEEDIQNEEELIMKWDDEEGFIELADLDEDLEIPKPVVKEVLAEEPMEWSFDSDEAPTIGNILVRKAFGKIQEEGKPLEEYKKN</sequence>
<evidence type="ECO:0000313" key="3">
    <source>
        <dbReference type="Proteomes" id="UP001372338"/>
    </source>
</evidence>
<keyword evidence="3" id="KW-1185">Reference proteome</keyword>
<dbReference type="EMBL" id="JAYWIO010000004">
    <property type="protein sequence ID" value="KAK7268774.1"/>
    <property type="molecule type" value="Genomic_DNA"/>
</dbReference>
<organism evidence="2 3">
    <name type="scientific">Crotalaria pallida</name>
    <name type="common">Smooth rattlebox</name>
    <name type="synonym">Crotalaria striata</name>
    <dbReference type="NCBI Taxonomy" id="3830"/>
    <lineage>
        <taxon>Eukaryota</taxon>
        <taxon>Viridiplantae</taxon>
        <taxon>Streptophyta</taxon>
        <taxon>Embryophyta</taxon>
        <taxon>Tracheophyta</taxon>
        <taxon>Spermatophyta</taxon>
        <taxon>Magnoliopsida</taxon>
        <taxon>eudicotyledons</taxon>
        <taxon>Gunneridae</taxon>
        <taxon>Pentapetalae</taxon>
        <taxon>rosids</taxon>
        <taxon>fabids</taxon>
        <taxon>Fabales</taxon>
        <taxon>Fabaceae</taxon>
        <taxon>Papilionoideae</taxon>
        <taxon>50 kb inversion clade</taxon>
        <taxon>genistoids sensu lato</taxon>
        <taxon>core genistoids</taxon>
        <taxon>Crotalarieae</taxon>
        <taxon>Crotalaria</taxon>
    </lineage>
</organism>
<gene>
    <name evidence="2" type="ORF">RIF29_21482</name>
</gene>
<reference evidence="2 3" key="1">
    <citation type="submission" date="2024-01" db="EMBL/GenBank/DDBJ databases">
        <title>The genomes of 5 underutilized Papilionoideae crops provide insights into root nodulation and disease resistanc.</title>
        <authorList>
            <person name="Yuan L."/>
        </authorList>
    </citation>
    <scope>NUCLEOTIDE SEQUENCE [LARGE SCALE GENOMIC DNA]</scope>
    <source>
        <strain evidence="2">ZHUSHIDOU_FW_LH</strain>
        <tissue evidence="2">Leaf</tissue>
    </source>
</reference>
<evidence type="ECO:0000256" key="1">
    <source>
        <dbReference type="SAM" id="MobiDB-lite"/>
    </source>
</evidence>
<name>A0AAN9F4U2_CROPI</name>